<dbReference type="PANTHER" id="PTHR43818">
    <property type="entry name" value="BCDNA.GH03377"/>
    <property type="match status" value="1"/>
</dbReference>
<protein>
    <submittedName>
        <fullName evidence="4">Putative dehydrogenase</fullName>
    </submittedName>
</protein>
<dbReference type="InterPro" id="IPR036291">
    <property type="entry name" value="NAD(P)-bd_dom_sf"/>
</dbReference>
<evidence type="ECO:0000259" key="2">
    <source>
        <dbReference type="Pfam" id="PF01408"/>
    </source>
</evidence>
<dbReference type="EMBL" id="RBIG01000001">
    <property type="protein sequence ID" value="RKQ73923.1"/>
    <property type="molecule type" value="Genomic_DNA"/>
</dbReference>
<sequence length="325" mass="35184">MAHQIGIIGLGIMGQRMLNSMAVHDGFEVAVAWDPSAEAMAALAKDRPQIRRAASAEALIADPAIECVYIASPPTSHLAYAMASFDAGKAVFCEKPLAVDLAEAGQVTDRVMKERLKAAVNFPFASSLAGTAMREALESGALGAVKQVEIEVAFAKWPRGWQEGAVGWLARREQGGFTREVLSHFLFLTRRLIGPLSIRSVTVEYPEDGVTAEVAIEADMMAGGVPVRLQGRVEGEKDDHNRWTVTGEKGALRICDWMNAERFGATSWETVDLGPADTLRPRSVQQQLNQLSLMLQGKPHRLATFEEGYAVQGCVEALLGQHTTA</sequence>
<proteinExistence type="predicted"/>
<evidence type="ECO:0000313" key="4">
    <source>
        <dbReference type="EMBL" id="RKQ73923.1"/>
    </source>
</evidence>
<dbReference type="AlphaFoldDB" id="A0A420WSC3"/>
<dbReference type="RefSeq" id="WP_121219025.1">
    <property type="nucleotide sequence ID" value="NZ_RBIG01000001.1"/>
</dbReference>
<dbReference type="SUPFAM" id="SSF51735">
    <property type="entry name" value="NAD(P)-binding Rossmann-fold domains"/>
    <property type="match status" value="1"/>
</dbReference>
<gene>
    <name evidence="4" type="ORF">BCL74_1716</name>
</gene>
<dbReference type="Gene3D" id="3.30.360.10">
    <property type="entry name" value="Dihydrodipicolinate Reductase, domain 2"/>
    <property type="match status" value="1"/>
</dbReference>
<dbReference type="GO" id="GO:0016491">
    <property type="term" value="F:oxidoreductase activity"/>
    <property type="evidence" value="ECO:0007669"/>
    <property type="project" value="UniProtKB-KW"/>
</dbReference>
<evidence type="ECO:0000256" key="1">
    <source>
        <dbReference type="ARBA" id="ARBA00023002"/>
    </source>
</evidence>
<evidence type="ECO:0000313" key="5">
    <source>
        <dbReference type="Proteomes" id="UP000277424"/>
    </source>
</evidence>
<dbReference type="InterPro" id="IPR000683">
    <property type="entry name" value="Gfo/Idh/MocA-like_OxRdtase_N"/>
</dbReference>
<dbReference type="InterPro" id="IPR055170">
    <property type="entry name" value="GFO_IDH_MocA-like_dom"/>
</dbReference>
<keyword evidence="1" id="KW-0560">Oxidoreductase</keyword>
<feature type="domain" description="Gfo/Idh/MocA-like oxidoreductase N-terminal" evidence="2">
    <location>
        <begin position="4"/>
        <end position="122"/>
    </location>
</feature>
<dbReference type="Proteomes" id="UP000277424">
    <property type="component" value="Unassembled WGS sequence"/>
</dbReference>
<comment type="caution">
    <text evidence="4">The sequence shown here is derived from an EMBL/GenBank/DDBJ whole genome shotgun (WGS) entry which is preliminary data.</text>
</comment>
<dbReference type="GO" id="GO:0000166">
    <property type="term" value="F:nucleotide binding"/>
    <property type="evidence" value="ECO:0007669"/>
    <property type="project" value="InterPro"/>
</dbReference>
<dbReference type="InterPro" id="IPR050463">
    <property type="entry name" value="Gfo/Idh/MocA_oxidrdct_glycsds"/>
</dbReference>
<reference evidence="4 5" key="1">
    <citation type="submission" date="2018-10" db="EMBL/GenBank/DDBJ databases">
        <title>Comparative analysis of microorganisms from saline springs in Andes Mountain Range, Colombia.</title>
        <authorList>
            <person name="Rubin E."/>
        </authorList>
    </citation>
    <scope>NUCLEOTIDE SEQUENCE [LARGE SCALE GENOMIC DNA]</scope>
    <source>
        <strain evidence="4 5">USBA 36</strain>
    </source>
</reference>
<dbReference type="Pfam" id="PF01408">
    <property type="entry name" value="GFO_IDH_MocA"/>
    <property type="match status" value="1"/>
</dbReference>
<dbReference type="OrthoDB" id="9781031at2"/>
<dbReference type="PANTHER" id="PTHR43818:SF11">
    <property type="entry name" value="BCDNA.GH03377"/>
    <property type="match status" value="1"/>
</dbReference>
<evidence type="ECO:0000259" key="3">
    <source>
        <dbReference type="Pfam" id="PF22725"/>
    </source>
</evidence>
<feature type="domain" description="GFO/IDH/MocA-like oxidoreductase" evidence="3">
    <location>
        <begin position="132"/>
        <end position="253"/>
    </location>
</feature>
<dbReference type="Pfam" id="PF22725">
    <property type="entry name" value="GFO_IDH_MocA_C3"/>
    <property type="match status" value="1"/>
</dbReference>
<organism evidence="4 5">
    <name type="scientific">Oceanibaculum indicum</name>
    <dbReference type="NCBI Taxonomy" id="526216"/>
    <lineage>
        <taxon>Bacteria</taxon>
        <taxon>Pseudomonadati</taxon>
        <taxon>Pseudomonadota</taxon>
        <taxon>Alphaproteobacteria</taxon>
        <taxon>Rhodospirillales</taxon>
        <taxon>Oceanibaculaceae</taxon>
        <taxon>Oceanibaculum</taxon>
    </lineage>
</organism>
<name>A0A420WSC3_9PROT</name>
<dbReference type="SUPFAM" id="SSF55347">
    <property type="entry name" value="Glyceraldehyde-3-phosphate dehydrogenase-like, C-terminal domain"/>
    <property type="match status" value="1"/>
</dbReference>
<accession>A0A420WSC3</accession>
<dbReference type="Gene3D" id="3.40.50.720">
    <property type="entry name" value="NAD(P)-binding Rossmann-like Domain"/>
    <property type="match status" value="1"/>
</dbReference>